<dbReference type="Gene3D" id="3.30.160.60">
    <property type="entry name" value="Classic Zinc Finger"/>
    <property type="match status" value="2"/>
</dbReference>
<keyword evidence="4 7" id="KW-0863">Zinc-finger</keyword>
<evidence type="ECO:0000256" key="2">
    <source>
        <dbReference type="ARBA" id="ARBA00022723"/>
    </source>
</evidence>
<dbReference type="Pfam" id="PF07776">
    <property type="entry name" value="zf-AD"/>
    <property type="match status" value="1"/>
</dbReference>
<evidence type="ECO:0000256" key="9">
    <source>
        <dbReference type="SAM" id="MobiDB-lite"/>
    </source>
</evidence>
<dbReference type="Pfam" id="PF00096">
    <property type="entry name" value="zf-C2H2"/>
    <property type="match status" value="1"/>
</dbReference>
<accession>A0A182NPK3</accession>
<proteinExistence type="predicted"/>
<dbReference type="InterPro" id="IPR013087">
    <property type="entry name" value="Znf_C2H2_type"/>
</dbReference>
<evidence type="ECO:0000256" key="5">
    <source>
        <dbReference type="ARBA" id="ARBA00022833"/>
    </source>
</evidence>
<dbReference type="STRING" id="7168.A0A182NPK3"/>
<dbReference type="EnsemblMetazoa" id="ADIR009588-RA">
    <property type="protein sequence ID" value="ADIR009588-PA"/>
    <property type="gene ID" value="ADIR009588"/>
</dbReference>
<evidence type="ECO:0000256" key="7">
    <source>
        <dbReference type="PROSITE-ProRule" id="PRU00042"/>
    </source>
</evidence>
<sequence length="432" mass="49260">MASATHNIVFICRFCLSQEEDLLYPFLKASDELPSLEDVERFTGISINRAESASYAICIDCLDKLKASAEYRNACISNDDHFNELFAVVLASADVENNDTVETIALSEDDEDTMDIEEHENNPNESCLSQFLRNRNLSVKVENQKKYIVKNDITSSKKATISPPSKKATLVSDSYSIGYDPLDDTCMSDNVQMEEVHNSSVGSITPPPITLPRRRGRPPKNVQRPTPVKKKDRYQSYCTKKTAILAKEDNFDYSANFIMPGEMCDSETEQRDGYHEWSTFYPFIAQDAPIKQERGVRRLHLCDICGKFTKHLSNHLLMHQSIIMRQCPYCPVKMPQKNSMLSHINTVHLKKISKTCDICGKGFVHHKTYRYHMLVHKDEGKTFECKACEKTFPHSIALRDHYNRLHNFARKGKQRLEESLNSASDAAHNASD</sequence>
<dbReference type="PROSITE" id="PS50157">
    <property type="entry name" value="ZINC_FINGER_C2H2_2"/>
    <property type="match status" value="2"/>
</dbReference>
<evidence type="ECO:0000256" key="1">
    <source>
        <dbReference type="ARBA" id="ARBA00004123"/>
    </source>
</evidence>
<keyword evidence="3" id="KW-0677">Repeat</keyword>
<feature type="domain" description="C2H2-type" evidence="10">
    <location>
        <begin position="354"/>
        <end position="381"/>
    </location>
</feature>
<feature type="binding site" evidence="8">
    <location>
        <position position="15"/>
    </location>
    <ligand>
        <name>Zn(2+)</name>
        <dbReference type="ChEBI" id="CHEBI:29105"/>
    </ligand>
</feature>
<keyword evidence="5 8" id="KW-0862">Zinc</keyword>
<feature type="domain" description="ZAD" evidence="11">
    <location>
        <begin position="10"/>
        <end position="85"/>
    </location>
</feature>
<evidence type="ECO:0000259" key="11">
    <source>
        <dbReference type="PROSITE" id="PS51915"/>
    </source>
</evidence>
<feature type="region of interest" description="Disordered" evidence="9">
    <location>
        <begin position="196"/>
        <end position="231"/>
    </location>
</feature>
<protein>
    <recommendedName>
        <fullName evidence="14">ZAD domain-containing protein</fullName>
    </recommendedName>
</protein>
<keyword evidence="6" id="KW-0539">Nucleus</keyword>
<evidence type="ECO:0000259" key="10">
    <source>
        <dbReference type="PROSITE" id="PS50157"/>
    </source>
</evidence>
<evidence type="ECO:0000256" key="3">
    <source>
        <dbReference type="ARBA" id="ARBA00022737"/>
    </source>
</evidence>
<dbReference type="PROSITE" id="PS51915">
    <property type="entry name" value="ZAD"/>
    <property type="match status" value="1"/>
</dbReference>
<dbReference type="PROSITE" id="PS00028">
    <property type="entry name" value="ZINC_FINGER_C2H2_1"/>
    <property type="match status" value="2"/>
</dbReference>
<feature type="domain" description="C2H2-type" evidence="10">
    <location>
        <begin position="383"/>
        <end position="411"/>
    </location>
</feature>
<evidence type="ECO:0000313" key="12">
    <source>
        <dbReference type="EnsemblMetazoa" id="ADIR009588-PA"/>
    </source>
</evidence>
<keyword evidence="2 8" id="KW-0479">Metal-binding</keyword>
<evidence type="ECO:0000256" key="4">
    <source>
        <dbReference type="ARBA" id="ARBA00022771"/>
    </source>
</evidence>
<dbReference type="SUPFAM" id="SSF57716">
    <property type="entry name" value="Glucocorticoid receptor-like (DNA-binding domain)"/>
    <property type="match status" value="1"/>
</dbReference>
<dbReference type="Pfam" id="PF12874">
    <property type="entry name" value="zf-met"/>
    <property type="match status" value="1"/>
</dbReference>
<dbReference type="Proteomes" id="UP000075884">
    <property type="component" value="Unassembled WGS sequence"/>
</dbReference>
<reference evidence="13" key="1">
    <citation type="submission" date="2013-03" db="EMBL/GenBank/DDBJ databases">
        <title>The Genome Sequence of Anopheles dirus WRAIR2.</title>
        <authorList>
            <consortium name="The Broad Institute Genomics Platform"/>
            <person name="Neafsey D.E."/>
            <person name="Walton C."/>
            <person name="Walker B."/>
            <person name="Young S.K."/>
            <person name="Zeng Q."/>
            <person name="Gargeya S."/>
            <person name="Fitzgerald M."/>
            <person name="Haas B."/>
            <person name="Abouelleil A."/>
            <person name="Allen A.W."/>
            <person name="Alvarado L."/>
            <person name="Arachchi H.M."/>
            <person name="Berlin A.M."/>
            <person name="Chapman S.B."/>
            <person name="Gainer-Dewar J."/>
            <person name="Goldberg J."/>
            <person name="Griggs A."/>
            <person name="Gujja S."/>
            <person name="Hansen M."/>
            <person name="Howarth C."/>
            <person name="Imamovic A."/>
            <person name="Ireland A."/>
            <person name="Larimer J."/>
            <person name="McCowan C."/>
            <person name="Murphy C."/>
            <person name="Pearson M."/>
            <person name="Poon T.W."/>
            <person name="Priest M."/>
            <person name="Roberts A."/>
            <person name="Saif S."/>
            <person name="Shea T."/>
            <person name="Sisk P."/>
            <person name="Sykes S."/>
            <person name="Wortman J."/>
            <person name="Nusbaum C."/>
            <person name="Birren B."/>
        </authorList>
    </citation>
    <scope>NUCLEOTIDE SEQUENCE [LARGE SCALE GENOMIC DNA]</scope>
    <source>
        <strain evidence="13">WRAIR2</strain>
    </source>
</reference>
<dbReference type="VEuPathDB" id="VectorBase:ADIR009588"/>
<evidence type="ECO:0008006" key="14">
    <source>
        <dbReference type="Google" id="ProtNLM"/>
    </source>
</evidence>
<dbReference type="GO" id="GO:0008270">
    <property type="term" value="F:zinc ion binding"/>
    <property type="evidence" value="ECO:0007669"/>
    <property type="project" value="UniProtKB-UniRule"/>
</dbReference>
<evidence type="ECO:0000256" key="6">
    <source>
        <dbReference type="ARBA" id="ARBA00023242"/>
    </source>
</evidence>
<dbReference type="SMART" id="SM00355">
    <property type="entry name" value="ZnF_C2H2"/>
    <property type="match status" value="4"/>
</dbReference>
<feature type="binding site" evidence="8">
    <location>
        <position position="12"/>
    </location>
    <ligand>
        <name>Zn(2+)</name>
        <dbReference type="ChEBI" id="CHEBI:29105"/>
    </ligand>
</feature>
<dbReference type="InterPro" id="IPR012934">
    <property type="entry name" value="Znf_AD"/>
</dbReference>
<dbReference type="InterPro" id="IPR036236">
    <property type="entry name" value="Znf_C2H2_sf"/>
</dbReference>
<dbReference type="InterPro" id="IPR050888">
    <property type="entry name" value="ZnF_C2H2-type_TF"/>
</dbReference>
<dbReference type="SMART" id="SM00868">
    <property type="entry name" value="zf-AD"/>
    <property type="match status" value="1"/>
</dbReference>
<evidence type="ECO:0000313" key="13">
    <source>
        <dbReference type="Proteomes" id="UP000075884"/>
    </source>
</evidence>
<dbReference type="PANTHER" id="PTHR24406">
    <property type="entry name" value="TRANSCRIPTIONAL REPRESSOR CTCFL-RELATED"/>
    <property type="match status" value="1"/>
</dbReference>
<reference evidence="12" key="2">
    <citation type="submission" date="2020-05" db="UniProtKB">
        <authorList>
            <consortium name="EnsemblMetazoa"/>
        </authorList>
    </citation>
    <scope>IDENTIFICATION</scope>
    <source>
        <strain evidence="12">WRAIR2</strain>
    </source>
</reference>
<organism evidence="12 13">
    <name type="scientific">Anopheles dirus</name>
    <dbReference type="NCBI Taxonomy" id="7168"/>
    <lineage>
        <taxon>Eukaryota</taxon>
        <taxon>Metazoa</taxon>
        <taxon>Ecdysozoa</taxon>
        <taxon>Arthropoda</taxon>
        <taxon>Hexapoda</taxon>
        <taxon>Insecta</taxon>
        <taxon>Pterygota</taxon>
        <taxon>Neoptera</taxon>
        <taxon>Endopterygota</taxon>
        <taxon>Diptera</taxon>
        <taxon>Nematocera</taxon>
        <taxon>Culicoidea</taxon>
        <taxon>Culicidae</taxon>
        <taxon>Anophelinae</taxon>
        <taxon>Anopheles</taxon>
    </lineage>
</organism>
<dbReference type="GO" id="GO:0005634">
    <property type="term" value="C:nucleus"/>
    <property type="evidence" value="ECO:0007669"/>
    <property type="project" value="UniProtKB-SubCell"/>
</dbReference>
<evidence type="ECO:0000256" key="8">
    <source>
        <dbReference type="PROSITE-ProRule" id="PRU01263"/>
    </source>
</evidence>
<dbReference type="AlphaFoldDB" id="A0A182NPK3"/>
<dbReference type="Gene3D" id="3.40.1800.20">
    <property type="match status" value="1"/>
</dbReference>
<feature type="binding site" evidence="8">
    <location>
        <position position="61"/>
    </location>
    <ligand>
        <name>Zn(2+)</name>
        <dbReference type="ChEBI" id="CHEBI:29105"/>
    </ligand>
</feature>
<feature type="binding site" evidence="8">
    <location>
        <position position="58"/>
    </location>
    <ligand>
        <name>Zn(2+)</name>
        <dbReference type="ChEBI" id="CHEBI:29105"/>
    </ligand>
</feature>
<name>A0A182NPK3_9DIPT</name>
<comment type="subcellular location">
    <subcellularLocation>
        <location evidence="1">Nucleus</location>
    </subcellularLocation>
</comment>
<keyword evidence="13" id="KW-1185">Reference proteome</keyword>
<dbReference type="SUPFAM" id="SSF57667">
    <property type="entry name" value="beta-beta-alpha zinc fingers"/>
    <property type="match status" value="2"/>
</dbReference>